<dbReference type="Pfam" id="PF13302">
    <property type="entry name" value="Acetyltransf_3"/>
    <property type="match status" value="1"/>
</dbReference>
<dbReference type="PANTHER" id="PTHR43792:SF1">
    <property type="entry name" value="N-ACETYLTRANSFERASE DOMAIN-CONTAINING PROTEIN"/>
    <property type="match status" value="1"/>
</dbReference>
<evidence type="ECO:0000313" key="3">
    <source>
        <dbReference type="Proteomes" id="UP000276282"/>
    </source>
</evidence>
<reference evidence="2 3" key="1">
    <citation type="submission" date="2018-10" db="EMBL/GenBank/DDBJ databases">
        <title>Genomic Encyclopedia of Archaeal and Bacterial Type Strains, Phase II (KMG-II): from individual species to whole genera.</title>
        <authorList>
            <person name="Goeker M."/>
        </authorList>
    </citation>
    <scope>NUCLEOTIDE SEQUENCE [LARGE SCALE GENOMIC DNA]</scope>
    <source>
        <strain evidence="2 3">DSM 19839</strain>
    </source>
</reference>
<dbReference type="AlphaFoldDB" id="A0A495PUR4"/>
<comment type="caution">
    <text evidence="2">The sequence shown here is derived from an EMBL/GenBank/DDBJ whole genome shotgun (WGS) entry which is preliminary data.</text>
</comment>
<dbReference type="PROSITE" id="PS51186">
    <property type="entry name" value="GNAT"/>
    <property type="match status" value="1"/>
</dbReference>
<dbReference type="OrthoDB" id="9798081at2"/>
<keyword evidence="3" id="KW-1185">Reference proteome</keyword>
<dbReference type="GO" id="GO:0016747">
    <property type="term" value="F:acyltransferase activity, transferring groups other than amino-acyl groups"/>
    <property type="evidence" value="ECO:0007669"/>
    <property type="project" value="InterPro"/>
</dbReference>
<proteinExistence type="predicted"/>
<dbReference type="PANTHER" id="PTHR43792">
    <property type="entry name" value="GNAT FAMILY, PUTATIVE (AFU_ORTHOLOGUE AFUA_3G00765)-RELATED-RELATED"/>
    <property type="match status" value="1"/>
</dbReference>
<organism evidence="2 3">
    <name type="scientific">Gillisia mitskevichiae</name>
    <dbReference type="NCBI Taxonomy" id="270921"/>
    <lineage>
        <taxon>Bacteria</taxon>
        <taxon>Pseudomonadati</taxon>
        <taxon>Bacteroidota</taxon>
        <taxon>Flavobacteriia</taxon>
        <taxon>Flavobacteriales</taxon>
        <taxon>Flavobacteriaceae</taxon>
        <taxon>Gillisia</taxon>
    </lineage>
</organism>
<dbReference type="SUPFAM" id="SSF55729">
    <property type="entry name" value="Acyl-CoA N-acyltransferases (Nat)"/>
    <property type="match status" value="1"/>
</dbReference>
<dbReference type="EMBL" id="RBLG01000002">
    <property type="protein sequence ID" value="RKS53505.1"/>
    <property type="molecule type" value="Genomic_DNA"/>
</dbReference>
<accession>A0A495PUR4</accession>
<feature type="domain" description="N-acetyltransferase" evidence="1">
    <location>
        <begin position="12"/>
        <end position="173"/>
    </location>
</feature>
<dbReference type="InterPro" id="IPR000182">
    <property type="entry name" value="GNAT_dom"/>
</dbReference>
<dbReference type="InterPro" id="IPR016181">
    <property type="entry name" value="Acyl_CoA_acyltransferase"/>
</dbReference>
<gene>
    <name evidence="2" type="ORF">BC962_1756</name>
</gene>
<dbReference type="RefSeq" id="WP_121345594.1">
    <property type="nucleotide sequence ID" value="NZ_RBLG01000002.1"/>
</dbReference>
<name>A0A495PUR4_9FLAO</name>
<protein>
    <submittedName>
        <fullName evidence="2">RimJ/RimL family protein N-acetyltransferase</fullName>
    </submittedName>
</protein>
<evidence type="ECO:0000313" key="2">
    <source>
        <dbReference type="EMBL" id="RKS53505.1"/>
    </source>
</evidence>
<sequence length="173" mass="19990">MNQDITYHTERLSLRLSTLEDAAFMLELLNTPKWLQFIGDRNIRSKEDAEAYIQNNILPVIKKYGFGNFTVIRKSDNSKIGCCGLYDREGVEGIDIGFAFLPEYENQGYALESAFKIKELALKEFRLDRLSAITNKKNIGSQKLLEKLDLEYKKEISLPNSKEPILLYKWEAN</sequence>
<dbReference type="InterPro" id="IPR051531">
    <property type="entry name" value="N-acetyltransferase"/>
</dbReference>
<dbReference type="Proteomes" id="UP000276282">
    <property type="component" value="Unassembled WGS sequence"/>
</dbReference>
<dbReference type="Gene3D" id="3.40.630.30">
    <property type="match status" value="1"/>
</dbReference>
<evidence type="ECO:0000259" key="1">
    <source>
        <dbReference type="PROSITE" id="PS51186"/>
    </source>
</evidence>
<keyword evidence="2" id="KW-0808">Transferase</keyword>